<feature type="domain" description="Zn(2)-C6 fungal-type" evidence="6">
    <location>
        <begin position="26"/>
        <end position="53"/>
    </location>
</feature>
<dbReference type="RefSeq" id="XP_058306031.1">
    <property type="nucleotide sequence ID" value="XM_058456043.1"/>
</dbReference>
<dbReference type="InterPro" id="IPR052783">
    <property type="entry name" value="Metabolic/Drug-Res_Regulator"/>
</dbReference>
<dbReference type="Pfam" id="PF00172">
    <property type="entry name" value="Zn_clus"/>
    <property type="match status" value="1"/>
</dbReference>
<evidence type="ECO:0000256" key="5">
    <source>
        <dbReference type="SAM" id="MobiDB-lite"/>
    </source>
</evidence>
<dbReference type="SUPFAM" id="SSF57701">
    <property type="entry name" value="Zn2/Cys6 DNA-binding domain"/>
    <property type="match status" value="1"/>
</dbReference>
<dbReference type="InterPro" id="IPR036864">
    <property type="entry name" value="Zn2-C6_fun-type_DNA-bd_sf"/>
</dbReference>
<dbReference type="GO" id="GO:0000981">
    <property type="term" value="F:DNA-binding transcription factor activity, RNA polymerase II-specific"/>
    <property type="evidence" value="ECO:0007669"/>
    <property type="project" value="InterPro"/>
</dbReference>
<evidence type="ECO:0000313" key="7">
    <source>
        <dbReference type="EMBL" id="KAJ5195543.1"/>
    </source>
</evidence>
<evidence type="ECO:0000256" key="1">
    <source>
        <dbReference type="ARBA" id="ARBA00023015"/>
    </source>
</evidence>
<keyword evidence="4" id="KW-0539">Nucleus</keyword>
<dbReference type="InterPro" id="IPR001138">
    <property type="entry name" value="Zn2Cys6_DnaBD"/>
</dbReference>
<proteinExistence type="predicted"/>
<gene>
    <name evidence="7" type="ORF">N7498_008981</name>
</gene>
<comment type="caution">
    <text evidence="7">The sequence shown here is derived from an EMBL/GenBank/DDBJ whole genome shotgun (WGS) entry which is preliminary data.</text>
</comment>
<evidence type="ECO:0000256" key="3">
    <source>
        <dbReference type="ARBA" id="ARBA00023163"/>
    </source>
</evidence>
<dbReference type="Proteomes" id="UP001150904">
    <property type="component" value="Unassembled WGS sequence"/>
</dbReference>
<accession>A0A9W9JER9</accession>
<dbReference type="Gene3D" id="4.10.240.10">
    <property type="entry name" value="Zn(2)-C6 fungal-type DNA-binding domain"/>
    <property type="match status" value="1"/>
</dbReference>
<keyword evidence="3" id="KW-0804">Transcription</keyword>
<dbReference type="PANTHER" id="PTHR47655">
    <property type="entry name" value="QUINIC ACID UTILIZATION ACTIVATOR"/>
    <property type="match status" value="1"/>
</dbReference>
<sequence length="339" mass="36827">MVPRQLNPTTEVSHSSGIWRKRVRKACDRCRLKKTKCDGTKPCSRCQIDNSICLSGEGRSVPNKVHPKGYVEILERQQVWLVRGLRQLYRHTIESGVWPGDPLELETDGHPLTYDLLARLGDLDQTKGFCFEEDTQSLCRRDPDDARDSSSSSLDSSVHQHKPMASLAGEPMSAGSEDDIKPQPGNDGMVFAPLSVKGAVKSPTSLDVRQQTGEPMSAGSEDNIKPQPGNDGLAFTPLSVKGAVRSPMSLDVRPHRQQQGVGADMDALFHQSDLLIAADQTSFMLDGLVTAASSSETPIPLISAPPAPLPEPVIDPESALNFDLASFGLPSGIWKTYAF</sequence>
<dbReference type="GO" id="GO:0003677">
    <property type="term" value="F:DNA binding"/>
    <property type="evidence" value="ECO:0007669"/>
    <property type="project" value="UniProtKB-KW"/>
</dbReference>
<dbReference type="PROSITE" id="PS50048">
    <property type="entry name" value="ZN2_CY6_FUNGAL_2"/>
    <property type="match status" value="1"/>
</dbReference>
<dbReference type="SMART" id="SM00066">
    <property type="entry name" value="GAL4"/>
    <property type="match status" value="1"/>
</dbReference>
<dbReference type="GeneID" id="83183344"/>
<evidence type="ECO:0000256" key="2">
    <source>
        <dbReference type="ARBA" id="ARBA00023125"/>
    </source>
</evidence>
<feature type="region of interest" description="Disordered" evidence="5">
    <location>
        <begin position="139"/>
        <end position="229"/>
    </location>
</feature>
<dbReference type="OrthoDB" id="4151048at2759"/>
<keyword evidence="2" id="KW-0238">DNA-binding</keyword>
<keyword evidence="1" id="KW-0805">Transcription regulation</keyword>
<evidence type="ECO:0000259" key="6">
    <source>
        <dbReference type="PROSITE" id="PS50048"/>
    </source>
</evidence>
<keyword evidence="8" id="KW-1185">Reference proteome</keyword>
<feature type="compositionally biased region" description="Basic and acidic residues" evidence="5">
    <location>
        <begin position="139"/>
        <end position="148"/>
    </location>
</feature>
<organism evidence="7 8">
    <name type="scientific">Penicillium cinerascens</name>
    <dbReference type="NCBI Taxonomy" id="70096"/>
    <lineage>
        <taxon>Eukaryota</taxon>
        <taxon>Fungi</taxon>
        <taxon>Dikarya</taxon>
        <taxon>Ascomycota</taxon>
        <taxon>Pezizomycotina</taxon>
        <taxon>Eurotiomycetes</taxon>
        <taxon>Eurotiomycetidae</taxon>
        <taxon>Eurotiales</taxon>
        <taxon>Aspergillaceae</taxon>
        <taxon>Penicillium</taxon>
    </lineage>
</organism>
<dbReference type="AlphaFoldDB" id="A0A9W9JER9"/>
<protein>
    <recommendedName>
        <fullName evidence="6">Zn(2)-C6 fungal-type domain-containing protein</fullName>
    </recommendedName>
</protein>
<reference evidence="7" key="2">
    <citation type="journal article" date="2023" name="IMA Fungus">
        <title>Comparative genomic study of the Penicillium genus elucidates a diverse pangenome and 15 lateral gene transfer events.</title>
        <authorList>
            <person name="Petersen C."/>
            <person name="Sorensen T."/>
            <person name="Nielsen M.R."/>
            <person name="Sondergaard T.E."/>
            <person name="Sorensen J.L."/>
            <person name="Fitzpatrick D.A."/>
            <person name="Frisvad J.C."/>
            <person name="Nielsen K.L."/>
        </authorList>
    </citation>
    <scope>NUCLEOTIDE SEQUENCE</scope>
    <source>
        <strain evidence="7">IBT 15544</strain>
    </source>
</reference>
<name>A0A9W9JER9_9EURO</name>
<dbReference type="CDD" id="cd00067">
    <property type="entry name" value="GAL4"/>
    <property type="match status" value="1"/>
</dbReference>
<dbReference type="EMBL" id="JAPQKR010000015">
    <property type="protein sequence ID" value="KAJ5195543.1"/>
    <property type="molecule type" value="Genomic_DNA"/>
</dbReference>
<dbReference type="PROSITE" id="PS00463">
    <property type="entry name" value="ZN2_CY6_FUNGAL_1"/>
    <property type="match status" value="1"/>
</dbReference>
<reference evidence="7" key="1">
    <citation type="submission" date="2022-12" db="EMBL/GenBank/DDBJ databases">
        <authorList>
            <person name="Petersen C."/>
        </authorList>
    </citation>
    <scope>NUCLEOTIDE SEQUENCE</scope>
    <source>
        <strain evidence="7">IBT 15544</strain>
    </source>
</reference>
<feature type="compositionally biased region" description="Polar residues" evidence="5">
    <location>
        <begin position="202"/>
        <end position="214"/>
    </location>
</feature>
<dbReference type="GO" id="GO:0008270">
    <property type="term" value="F:zinc ion binding"/>
    <property type="evidence" value="ECO:0007669"/>
    <property type="project" value="InterPro"/>
</dbReference>
<evidence type="ECO:0000256" key="4">
    <source>
        <dbReference type="ARBA" id="ARBA00023242"/>
    </source>
</evidence>
<evidence type="ECO:0000313" key="8">
    <source>
        <dbReference type="Proteomes" id="UP001150904"/>
    </source>
</evidence>
<dbReference type="PANTHER" id="PTHR47655:SF3">
    <property type="entry name" value="ZN(II)2CYS6 TRANSCRIPTION FACTOR (EUROFUNG)"/>
    <property type="match status" value="1"/>
</dbReference>